<evidence type="ECO:0000313" key="2">
    <source>
        <dbReference type="Proteomes" id="UP001212008"/>
    </source>
</evidence>
<accession>A0ABD4W7D7</accession>
<gene>
    <name evidence="1" type="ORF">PMN70_05040</name>
</gene>
<dbReference type="EMBL" id="JAQKRA010000002">
    <property type="protein sequence ID" value="MDB6491561.1"/>
    <property type="molecule type" value="Genomic_DNA"/>
</dbReference>
<dbReference type="RefSeq" id="WP_271744246.1">
    <property type="nucleotide sequence ID" value="NZ_JAQKQX010000002.1"/>
</dbReference>
<dbReference type="Proteomes" id="UP001212008">
    <property type="component" value="Unassembled WGS sequence"/>
</dbReference>
<organism evidence="1 2">
    <name type="scientific">Bifidobacterium pseudocatenulatum</name>
    <dbReference type="NCBI Taxonomy" id="28026"/>
    <lineage>
        <taxon>Bacteria</taxon>
        <taxon>Bacillati</taxon>
        <taxon>Actinomycetota</taxon>
        <taxon>Actinomycetes</taxon>
        <taxon>Bifidobacteriales</taxon>
        <taxon>Bifidobacteriaceae</taxon>
        <taxon>Bifidobacterium</taxon>
    </lineage>
</organism>
<comment type="caution">
    <text evidence="1">The sequence shown here is derived from an EMBL/GenBank/DDBJ whole genome shotgun (WGS) entry which is preliminary data.</text>
</comment>
<protein>
    <submittedName>
        <fullName evidence="1">Uncharacterized protein</fullName>
    </submittedName>
</protein>
<sequence>MDTTKEEARNVIGIHAVVDAKTTVTGMCAVSLDEWPILREAGALVFAADTAPY</sequence>
<reference evidence="1 2" key="1">
    <citation type="submission" date="2023-01" db="EMBL/GenBank/DDBJ databases">
        <title>Human gut microbiome strain richness.</title>
        <authorList>
            <person name="Chen-Liaw A."/>
        </authorList>
    </citation>
    <scope>NUCLEOTIDE SEQUENCE [LARGE SCALE GENOMIC DNA]</scope>
    <source>
        <strain evidence="1 2">RTP21311st1_C8_RTP21311_201001</strain>
    </source>
</reference>
<dbReference type="AlphaFoldDB" id="A0ABD4W7D7"/>
<name>A0ABD4W7D7_BIFPS</name>
<evidence type="ECO:0000313" key="1">
    <source>
        <dbReference type="EMBL" id="MDB6491561.1"/>
    </source>
</evidence>
<proteinExistence type="predicted"/>